<evidence type="ECO:0008006" key="3">
    <source>
        <dbReference type="Google" id="ProtNLM"/>
    </source>
</evidence>
<name>W9HN45_FUSOX</name>
<dbReference type="AlphaFoldDB" id="W9HN45"/>
<dbReference type="OrthoDB" id="1577640at2759"/>
<organism evidence="1 2">
    <name type="scientific">Fusarium oxysporum NRRL 32931</name>
    <dbReference type="NCBI Taxonomy" id="660029"/>
    <lineage>
        <taxon>Eukaryota</taxon>
        <taxon>Fungi</taxon>
        <taxon>Dikarya</taxon>
        <taxon>Ascomycota</taxon>
        <taxon>Pezizomycotina</taxon>
        <taxon>Sordariomycetes</taxon>
        <taxon>Hypocreomycetidae</taxon>
        <taxon>Hypocreales</taxon>
        <taxon>Nectriaceae</taxon>
        <taxon>Fusarium</taxon>
        <taxon>Fusarium oxysporum species complex</taxon>
    </lineage>
</organism>
<reference evidence="1 2" key="1">
    <citation type="submission" date="2011-06" db="EMBL/GenBank/DDBJ databases">
        <title>The Genome Sequence of Fusarium oxysporum FOSC 3-a.</title>
        <authorList>
            <consortium name="The Broad Institute Genome Sequencing Platform"/>
            <person name="Ma L.-J."/>
            <person name="Gale L.R."/>
            <person name="Schwartz D.C."/>
            <person name="Zhou S."/>
            <person name="Corby-Kistler H."/>
            <person name="Young S.K."/>
            <person name="Zeng Q."/>
            <person name="Gargeya S."/>
            <person name="Fitzgerald M."/>
            <person name="Haas B."/>
            <person name="Abouelleil A."/>
            <person name="Alvarado L."/>
            <person name="Arachchi H.M."/>
            <person name="Berlin A."/>
            <person name="Brown A."/>
            <person name="Chapman S.B."/>
            <person name="Chen Z."/>
            <person name="Dunbar C."/>
            <person name="Freedman E."/>
            <person name="Gearin G."/>
            <person name="Gellesch M."/>
            <person name="Goldberg J."/>
            <person name="Griggs A."/>
            <person name="Gujja S."/>
            <person name="Heiman D."/>
            <person name="Howarth C."/>
            <person name="Larson L."/>
            <person name="Lui A."/>
            <person name="MacDonald P.J.P."/>
            <person name="Mehta T."/>
            <person name="Montmayeur A."/>
            <person name="Murphy C."/>
            <person name="Neiman D."/>
            <person name="Pearson M."/>
            <person name="Priest M."/>
            <person name="Roberts A."/>
            <person name="Saif S."/>
            <person name="Shea T."/>
            <person name="Shenoy N."/>
            <person name="Sisk P."/>
            <person name="Stolte C."/>
            <person name="Sykes S."/>
            <person name="Wortman J."/>
            <person name="Nusbaum C."/>
            <person name="Birren B."/>
        </authorList>
    </citation>
    <scope>NUCLEOTIDE SEQUENCE [LARGE SCALE GENOMIC DNA]</scope>
    <source>
        <strain evidence="2">FOSC 3-a</strain>
    </source>
</reference>
<evidence type="ECO:0000313" key="2">
    <source>
        <dbReference type="Proteomes" id="UP000030753"/>
    </source>
</evidence>
<dbReference type="EMBL" id="JH717849">
    <property type="protein sequence ID" value="EWY81621.1"/>
    <property type="molecule type" value="Genomic_DNA"/>
</dbReference>
<protein>
    <recommendedName>
        <fullName evidence="3">Fungal N-terminal domain-containing protein</fullName>
    </recommendedName>
</protein>
<gene>
    <name evidence="1" type="ORF">FOYG_15846</name>
</gene>
<accession>W9HN45</accession>
<proteinExistence type="predicted"/>
<evidence type="ECO:0000313" key="1">
    <source>
        <dbReference type="EMBL" id="EWY81621.1"/>
    </source>
</evidence>
<sequence length="225" mass="24641">MAEAFGIAGSAFGTVSLGLQLFKEISQYLDDIDGREEDLKQARNFATNIQISINALDVAISNAPNDDPTTKNAIDSCKVSCVSAVNNLLAVVKELRGPIISVPNSNAARAKDLCAKLKYPFKKYNIEKLEENLSRTNSALQTILQVFQLNTGHATTSAINSMHQALADVNVISDKNKTALDEMHKTSQVHSDRLSTVQQDVRELLILTRDSEDSKLLLRTIAQQV</sequence>
<dbReference type="HOGENOM" id="CLU_1229985_0_0_1"/>
<dbReference type="Proteomes" id="UP000030753">
    <property type="component" value="Unassembled WGS sequence"/>
</dbReference>